<gene>
    <name evidence="1" type="ORF">LSTR_LSTR007388</name>
</gene>
<evidence type="ECO:0000313" key="2">
    <source>
        <dbReference type="Proteomes" id="UP000291343"/>
    </source>
</evidence>
<protein>
    <submittedName>
        <fullName evidence="1">Uncharacterized protein</fullName>
    </submittedName>
</protein>
<evidence type="ECO:0000313" key="1">
    <source>
        <dbReference type="EMBL" id="RZF47461.1"/>
    </source>
</evidence>
<name>A0A482XRC2_LAOST</name>
<proteinExistence type="predicted"/>
<dbReference type="SMR" id="A0A482XRC2"/>
<reference evidence="1 2" key="1">
    <citation type="journal article" date="2017" name="Gigascience">
        <title>Genome sequence of the small brown planthopper, Laodelphax striatellus.</title>
        <authorList>
            <person name="Zhu J."/>
            <person name="Jiang F."/>
            <person name="Wang X."/>
            <person name="Yang P."/>
            <person name="Bao Y."/>
            <person name="Zhao W."/>
            <person name="Wang W."/>
            <person name="Lu H."/>
            <person name="Wang Q."/>
            <person name="Cui N."/>
            <person name="Li J."/>
            <person name="Chen X."/>
            <person name="Luo L."/>
            <person name="Yu J."/>
            <person name="Kang L."/>
            <person name="Cui F."/>
        </authorList>
    </citation>
    <scope>NUCLEOTIDE SEQUENCE [LARGE SCALE GENOMIC DNA]</scope>
    <source>
        <strain evidence="1">Lst14</strain>
    </source>
</reference>
<dbReference type="EMBL" id="QKKF02004189">
    <property type="protein sequence ID" value="RZF47461.1"/>
    <property type="molecule type" value="Genomic_DNA"/>
</dbReference>
<dbReference type="InParanoid" id="A0A482XRC2"/>
<dbReference type="AlphaFoldDB" id="A0A482XRC2"/>
<comment type="caution">
    <text evidence="1">The sequence shown here is derived from an EMBL/GenBank/DDBJ whole genome shotgun (WGS) entry which is preliminary data.</text>
</comment>
<keyword evidence="2" id="KW-1185">Reference proteome</keyword>
<dbReference type="Proteomes" id="UP000291343">
    <property type="component" value="Unassembled WGS sequence"/>
</dbReference>
<accession>A0A482XRC2</accession>
<organism evidence="1 2">
    <name type="scientific">Laodelphax striatellus</name>
    <name type="common">Small brown planthopper</name>
    <name type="synonym">Delphax striatella</name>
    <dbReference type="NCBI Taxonomy" id="195883"/>
    <lineage>
        <taxon>Eukaryota</taxon>
        <taxon>Metazoa</taxon>
        <taxon>Ecdysozoa</taxon>
        <taxon>Arthropoda</taxon>
        <taxon>Hexapoda</taxon>
        <taxon>Insecta</taxon>
        <taxon>Pterygota</taxon>
        <taxon>Neoptera</taxon>
        <taxon>Paraneoptera</taxon>
        <taxon>Hemiptera</taxon>
        <taxon>Auchenorrhyncha</taxon>
        <taxon>Fulgoroidea</taxon>
        <taxon>Delphacidae</taxon>
        <taxon>Criomorphinae</taxon>
        <taxon>Laodelphax</taxon>
    </lineage>
</organism>
<sequence>MPLYVSRHRRYCLGRCAILGEINRYPRVQCIAGVGSIGNAQYAVCQGRLATSNALSSSNMVTDSEQYSNISMDKLVRVVSGYDLCVMSLRRGLTPVKCDRRRAQRRNQRVKKTQRFAHRFDDGNRKRMCARDLSLIV</sequence>